<accession>A0A1I7Z9U5</accession>
<protein>
    <submittedName>
        <fullName evidence="2">Uncharacterized protein</fullName>
    </submittedName>
</protein>
<evidence type="ECO:0000313" key="2">
    <source>
        <dbReference type="WBParaSite" id="L893_g24039.t1"/>
    </source>
</evidence>
<organism evidence="1 2">
    <name type="scientific">Steinernema glaseri</name>
    <dbReference type="NCBI Taxonomy" id="37863"/>
    <lineage>
        <taxon>Eukaryota</taxon>
        <taxon>Metazoa</taxon>
        <taxon>Ecdysozoa</taxon>
        <taxon>Nematoda</taxon>
        <taxon>Chromadorea</taxon>
        <taxon>Rhabditida</taxon>
        <taxon>Tylenchina</taxon>
        <taxon>Panagrolaimomorpha</taxon>
        <taxon>Strongyloidoidea</taxon>
        <taxon>Steinernematidae</taxon>
        <taxon>Steinernema</taxon>
    </lineage>
</organism>
<proteinExistence type="predicted"/>
<name>A0A1I7Z9U5_9BILA</name>
<sequence>MYFPNRFDNSYRLGSDASLACIGEHLITGKGLRFVACPPIEIKERFRFQLDTNGHNSDEAFPFDLSPPGSAAKPT</sequence>
<dbReference type="Proteomes" id="UP000095287">
    <property type="component" value="Unplaced"/>
</dbReference>
<reference evidence="2" key="1">
    <citation type="submission" date="2016-11" db="UniProtKB">
        <authorList>
            <consortium name="WormBaseParasite"/>
        </authorList>
    </citation>
    <scope>IDENTIFICATION</scope>
</reference>
<evidence type="ECO:0000313" key="1">
    <source>
        <dbReference type="Proteomes" id="UP000095287"/>
    </source>
</evidence>
<dbReference type="WBParaSite" id="L893_g24039.t1">
    <property type="protein sequence ID" value="L893_g24039.t1"/>
    <property type="gene ID" value="L893_g24039"/>
</dbReference>
<dbReference type="AlphaFoldDB" id="A0A1I7Z9U5"/>
<keyword evidence="1" id="KW-1185">Reference proteome</keyword>